<evidence type="ECO:0000256" key="1">
    <source>
        <dbReference type="ARBA" id="ARBA00012513"/>
    </source>
</evidence>
<keyword evidence="5 9" id="KW-0418">Kinase</keyword>
<reference evidence="9 10" key="1">
    <citation type="submission" date="2019-09" db="EMBL/GenBank/DDBJ databases">
        <title>Bird 10,000 Genomes (B10K) Project - Family phase.</title>
        <authorList>
            <person name="Zhang G."/>
        </authorList>
    </citation>
    <scope>NUCLEOTIDE SEQUENCE [LARGE SCALE GENOMIC DNA]</scope>
    <source>
        <strain evidence="9">B10K-DU-004-15</strain>
        <tissue evidence="9">Mixed tissue sample</tissue>
    </source>
</reference>
<keyword evidence="2" id="KW-0723">Serine/threonine-protein kinase</keyword>
<dbReference type="InterPro" id="IPR000961">
    <property type="entry name" value="AGC-kinase_C"/>
</dbReference>
<keyword evidence="10" id="KW-1185">Reference proteome</keyword>
<dbReference type="GO" id="GO:0031032">
    <property type="term" value="P:actomyosin structure organization"/>
    <property type="evidence" value="ECO:0007669"/>
    <property type="project" value="TreeGrafter"/>
</dbReference>
<proteinExistence type="predicted"/>
<evidence type="ECO:0000256" key="6">
    <source>
        <dbReference type="ARBA" id="ARBA00022840"/>
    </source>
</evidence>
<feature type="non-terminal residue" evidence="9">
    <location>
        <position position="1"/>
    </location>
</feature>
<evidence type="ECO:0000256" key="2">
    <source>
        <dbReference type="ARBA" id="ARBA00022527"/>
    </source>
</evidence>
<accession>A0A7K4RIJ4</accession>
<comment type="caution">
    <text evidence="9">The sequence shown here is derived from an EMBL/GenBank/DDBJ whole genome shotgun (WGS) entry which is preliminary data.</text>
</comment>
<sequence length="99" mass="10416">RVPRPARSLLRGLLCPPGSRLGVRGGARDFQGLRLFRGLPWGSLRATRPPFGPFAPAGAAGAADTSNFDVIDDAPSRPELLGDPGAPPELGFHLPFVGY</sequence>
<keyword evidence="6" id="KW-0067">ATP-binding</keyword>
<dbReference type="GO" id="GO:0004674">
    <property type="term" value="F:protein serine/threonine kinase activity"/>
    <property type="evidence" value="ECO:0007669"/>
    <property type="project" value="UniProtKB-KW"/>
</dbReference>
<dbReference type="Gene3D" id="1.10.510.10">
    <property type="entry name" value="Transferase(Phosphotransferase) domain 1"/>
    <property type="match status" value="1"/>
</dbReference>
<dbReference type="PROSITE" id="PS51285">
    <property type="entry name" value="AGC_KINASE_CTER"/>
    <property type="match status" value="1"/>
</dbReference>
<gene>
    <name evidence="9" type="primary">Dmpk</name>
    <name evidence="9" type="ORF">NEOCIN_R15751</name>
</gene>
<dbReference type="EC" id="2.7.11.1" evidence="1"/>
<dbReference type="Gene3D" id="3.30.200.20">
    <property type="entry name" value="Phosphorylase Kinase, domain 1"/>
    <property type="match status" value="1"/>
</dbReference>
<dbReference type="GO" id="GO:0005524">
    <property type="term" value="F:ATP binding"/>
    <property type="evidence" value="ECO:0007669"/>
    <property type="project" value="UniProtKB-KW"/>
</dbReference>
<feature type="region of interest" description="Disordered" evidence="7">
    <location>
        <begin position="67"/>
        <end position="86"/>
    </location>
</feature>
<evidence type="ECO:0000256" key="4">
    <source>
        <dbReference type="ARBA" id="ARBA00022741"/>
    </source>
</evidence>
<evidence type="ECO:0000256" key="3">
    <source>
        <dbReference type="ARBA" id="ARBA00022679"/>
    </source>
</evidence>
<name>A0A7K4RIJ4_9TYRA</name>
<evidence type="ECO:0000256" key="7">
    <source>
        <dbReference type="SAM" id="MobiDB-lite"/>
    </source>
</evidence>
<keyword evidence="4" id="KW-0547">Nucleotide-binding</keyword>
<dbReference type="Proteomes" id="UP000556200">
    <property type="component" value="Unassembled WGS sequence"/>
</dbReference>
<organism evidence="9 10">
    <name type="scientific">Neopipo cinnamomea</name>
    <dbReference type="NCBI Taxonomy" id="456388"/>
    <lineage>
        <taxon>Eukaryota</taxon>
        <taxon>Metazoa</taxon>
        <taxon>Chordata</taxon>
        <taxon>Craniata</taxon>
        <taxon>Vertebrata</taxon>
        <taxon>Euteleostomi</taxon>
        <taxon>Archelosauria</taxon>
        <taxon>Archosauria</taxon>
        <taxon>Dinosauria</taxon>
        <taxon>Saurischia</taxon>
        <taxon>Theropoda</taxon>
        <taxon>Coelurosauria</taxon>
        <taxon>Aves</taxon>
        <taxon>Neognathae</taxon>
        <taxon>Neoaves</taxon>
        <taxon>Telluraves</taxon>
        <taxon>Australaves</taxon>
        <taxon>Passeriformes</taxon>
        <taxon>Tyrannidae</taxon>
        <taxon>Neopipo</taxon>
    </lineage>
</organism>
<dbReference type="InterPro" id="IPR050839">
    <property type="entry name" value="Rho-assoc_Ser/Thr_Kinase"/>
</dbReference>
<evidence type="ECO:0000313" key="9">
    <source>
        <dbReference type="EMBL" id="NWQ72672.1"/>
    </source>
</evidence>
<dbReference type="PANTHER" id="PTHR22988">
    <property type="entry name" value="MYOTONIC DYSTROPHY S/T KINASE-RELATED"/>
    <property type="match status" value="1"/>
</dbReference>
<evidence type="ECO:0000256" key="5">
    <source>
        <dbReference type="ARBA" id="ARBA00022777"/>
    </source>
</evidence>
<evidence type="ECO:0000259" key="8">
    <source>
        <dbReference type="PROSITE" id="PS51285"/>
    </source>
</evidence>
<dbReference type="PANTHER" id="PTHR22988:SF79">
    <property type="entry name" value="LOW QUALITY PROTEIN: MYOTONIN-PROTEIN KINASE"/>
    <property type="match status" value="1"/>
</dbReference>
<dbReference type="EMBL" id="VYZA01007844">
    <property type="protein sequence ID" value="NWQ72672.1"/>
    <property type="molecule type" value="Genomic_DNA"/>
</dbReference>
<keyword evidence="3" id="KW-0808">Transferase</keyword>
<feature type="domain" description="AGC-kinase C-terminal" evidence="8">
    <location>
        <begin position="37"/>
        <end position="99"/>
    </location>
</feature>
<feature type="non-terminal residue" evidence="9">
    <location>
        <position position="99"/>
    </location>
</feature>
<dbReference type="GO" id="GO:0005737">
    <property type="term" value="C:cytoplasm"/>
    <property type="evidence" value="ECO:0007669"/>
    <property type="project" value="TreeGrafter"/>
</dbReference>
<protein>
    <recommendedName>
        <fullName evidence="1">non-specific serine/threonine protein kinase</fullName>
        <ecNumber evidence="1">2.7.11.1</ecNumber>
    </recommendedName>
</protein>
<dbReference type="GO" id="GO:0005856">
    <property type="term" value="C:cytoskeleton"/>
    <property type="evidence" value="ECO:0007669"/>
    <property type="project" value="TreeGrafter"/>
</dbReference>
<dbReference type="AlphaFoldDB" id="A0A7K4RIJ4"/>
<evidence type="ECO:0000313" key="10">
    <source>
        <dbReference type="Proteomes" id="UP000556200"/>
    </source>
</evidence>